<keyword evidence="3" id="KW-1185">Reference proteome</keyword>
<reference evidence="2 3" key="1">
    <citation type="journal article" date="2009" name="Stand. Genomic Sci.">
        <title>Complete genome sequence of Methanocorpusculum labreanum type strain Z.</title>
        <authorList>
            <person name="Anderson I.J."/>
            <person name="Sieprawska-Lupa M."/>
            <person name="Goltsman E."/>
            <person name="Lapidus A."/>
            <person name="Copeland A."/>
            <person name="Glavina Del Rio T."/>
            <person name="Tice H."/>
            <person name="Dalin E."/>
            <person name="Barry K."/>
            <person name="Pitluck S."/>
            <person name="Hauser L."/>
            <person name="Land M."/>
            <person name="Lucas S."/>
            <person name="Richardson P."/>
            <person name="Whitman W.B."/>
            <person name="Kyrpides N.C."/>
        </authorList>
    </citation>
    <scope>NUCLEOTIDE SEQUENCE [LARGE SCALE GENOMIC DNA]</scope>
    <source>
        <strain evidence="3">ATCC 43576 / DSM 4855 / Z</strain>
    </source>
</reference>
<protein>
    <submittedName>
        <fullName evidence="2">PHP C-terminal domain protein</fullName>
    </submittedName>
</protein>
<name>A2SU29_METLZ</name>
<dbReference type="Gene3D" id="3.20.20.140">
    <property type="entry name" value="Metal-dependent hydrolases"/>
    <property type="match status" value="1"/>
</dbReference>
<dbReference type="RefSeq" id="WP_011834038.1">
    <property type="nucleotide sequence ID" value="NC_008942.1"/>
</dbReference>
<evidence type="ECO:0000313" key="2">
    <source>
        <dbReference type="EMBL" id="ABN07835.1"/>
    </source>
</evidence>
<organism evidence="2 3">
    <name type="scientific">Methanocorpusculum labreanum (strain ATCC 43576 / DSM 4855 / Z)</name>
    <dbReference type="NCBI Taxonomy" id="410358"/>
    <lineage>
        <taxon>Archaea</taxon>
        <taxon>Methanobacteriati</taxon>
        <taxon>Methanobacteriota</taxon>
        <taxon>Stenosarchaea group</taxon>
        <taxon>Methanomicrobia</taxon>
        <taxon>Methanomicrobiales</taxon>
        <taxon>Methanocorpusculaceae</taxon>
        <taxon>Methanocorpusculum</taxon>
    </lineage>
</organism>
<dbReference type="OrthoDB" id="50465at2157"/>
<dbReference type="EMBL" id="CP000559">
    <property type="protein sequence ID" value="ABN07835.1"/>
    <property type="molecule type" value="Genomic_DNA"/>
</dbReference>
<dbReference type="SMART" id="SM00481">
    <property type="entry name" value="POLIIIAc"/>
    <property type="match status" value="1"/>
</dbReference>
<dbReference type="Pfam" id="PF02811">
    <property type="entry name" value="PHP"/>
    <property type="match status" value="1"/>
</dbReference>
<dbReference type="PANTHER" id="PTHR42924:SF3">
    <property type="entry name" value="POLYMERASE_HISTIDINOL PHOSPHATASE N-TERMINAL DOMAIN-CONTAINING PROTEIN"/>
    <property type="match status" value="1"/>
</dbReference>
<dbReference type="STRING" id="410358.Mlab_1674"/>
<feature type="domain" description="Polymerase/histidinol phosphatase N-terminal" evidence="1">
    <location>
        <begin position="6"/>
        <end position="71"/>
    </location>
</feature>
<dbReference type="Proteomes" id="UP000000365">
    <property type="component" value="Chromosome"/>
</dbReference>
<dbReference type="InterPro" id="IPR016195">
    <property type="entry name" value="Pol/histidinol_Pase-like"/>
</dbReference>
<dbReference type="NCBIfam" id="NF038032">
    <property type="entry name" value="CehA_McbA_metalo"/>
    <property type="match status" value="1"/>
</dbReference>
<dbReference type="SUPFAM" id="SSF89550">
    <property type="entry name" value="PHP domain-like"/>
    <property type="match status" value="1"/>
</dbReference>
<dbReference type="eggNOG" id="arCOG00302">
    <property type="taxonomic scope" value="Archaea"/>
</dbReference>
<dbReference type="GO" id="GO:0004534">
    <property type="term" value="F:5'-3' RNA exonuclease activity"/>
    <property type="evidence" value="ECO:0007669"/>
    <property type="project" value="TreeGrafter"/>
</dbReference>
<dbReference type="InterPro" id="IPR004013">
    <property type="entry name" value="PHP_dom"/>
</dbReference>
<gene>
    <name evidence="2" type="ordered locus">Mlab_1674</name>
</gene>
<evidence type="ECO:0000259" key="1">
    <source>
        <dbReference type="SMART" id="SM00481"/>
    </source>
</evidence>
<dbReference type="AlphaFoldDB" id="A2SU29"/>
<dbReference type="HOGENOM" id="CLU_072983_3_0_2"/>
<dbReference type="PANTHER" id="PTHR42924">
    <property type="entry name" value="EXONUCLEASE"/>
    <property type="match status" value="1"/>
</dbReference>
<dbReference type="CDD" id="cd07432">
    <property type="entry name" value="PHP_HisPPase"/>
    <property type="match status" value="1"/>
</dbReference>
<sequence length="232" mass="25674">MVLITCDLHIHTSASADGKCPVKDVIAKAKERGLDAISITDHDTTEGAKQALALKNPGILIIPGIEVSTKQGHLLVLGTTKMFEQGKDVLETIREAKAEGCLTIVPHPYHRWRHAVGLHSPDALQEADAIEVFNSRYYIGTANSRAAKVAKKYHKPMTAGSDAHTCQFVGYGINIIDAEERTVASVLDAIRKGKIESRCKKTPIRTYTSQSFHNVVRKVRRQTSRMKPRRVR</sequence>
<evidence type="ECO:0000313" key="3">
    <source>
        <dbReference type="Proteomes" id="UP000000365"/>
    </source>
</evidence>
<dbReference type="GeneID" id="4795586"/>
<proteinExistence type="predicted"/>
<accession>A2SU29</accession>
<dbReference type="Pfam" id="PF13263">
    <property type="entry name" value="PHP_C"/>
    <property type="match status" value="1"/>
</dbReference>
<dbReference type="InterPro" id="IPR052018">
    <property type="entry name" value="PHP_domain"/>
</dbReference>
<dbReference type="InterPro" id="IPR003141">
    <property type="entry name" value="Pol/His_phosphatase_N"/>
</dbReference>
<dbReference type="GO" id="GO:0035312">
    <property type="term" value="F:5'-3' DNA exonuclease activity"/>
    <property type="evidence" value="ECO:0007669"/>
    <property type="project" value="TreeGrafter"/>
</dbReference>
<dbReference type="KEGG" id="mla:Mlab_1674"/>